<reference evidence="3" key="1">
    <citation type="journal article" date="2019" name="Int. J. Syst. Evol. Microbiol.">
        <title>The Global Catalogue of Microorganisms (GCM) 10K type strain sequencing project: providing services to taxonomists for standard genome sequencing and annotation.</title>
        <authorList>
            <consortium name="The Broad Institute Genomics Platform"/>
            <consortium name="The Broad Institute Genome Sequencing Center for Infectious Disease"/>
            <person name="Wu L."/>
            <person name="Ma J."/>
        </authorList>
    </citation>
    <scope>NUCLEOTIDE SEQUENCE [LARGE SCALE GENOMIC DNA]</scope>
    <source>
        <strain evidence="3">JCM 16014</strain>
    </source>
</reference>
<accession>A0ABP5F0F3</accession>
<protein>
    <recommendedName>
        <fullName evidence="4">Lipoprotein</fullName>
    </recommendedName>
</protein>
<proteinExistence type="predicted"/>
<feature type="transmembrane region" description="Helical" evidence="1">
    <location>
        <begin position="21"/>
        <end position="43"/>
    </location>
</feature>
<organism evidence="2 3">
    <name type="scientific">Catenulispora yoronensis</name>
    <dbReference type="NCBI Taxonomy" id="450799"/>
    <lineage>
        <taxon>Bacteria</taxon>
        <taxon>Bacillati</taxon>
        <taxon>Actinomycetota</taxon>
        <taxon>Actinomycetes</taxon>
        <taxon>Catenulisporales</taxon>
        <taxon>Catenulisporaceae</taxon>
        <taxon>Catenulispora</taxon>
    </lineage>
</organism>
<dbReference type="EMBL" id="BAAAQN010000001">
    <property type="protein sequence ID" value="GAA2010315.1"/>
    <property type="molecule type" value="Genomic_DNA"/>
</dbReference>
<evidence type="ECO:0000256" key="1">
    <source>
        <dbReference type="SAM" id="Phobius"/>
    </source>
</evidence>
<keyword evidence="3" id="KW-1185">Reference proteome</keyword>
<keyword evidence="1" id="KW-0472">Membrane</keyword>
<evidence type="ECO:0000313" key="2">
    <source>
        <dbReference type="EMBL" id="GAA2010315.1"/>
    </source>
</evidence>
<name>A0ABP5F0F3_9ACTN</name>
<keyword evidence="1" id="KW-0812">Transmembrane</keyword>
<keyword evidence="1" id="KW-1133">Transmembrane helix</keyword>
<gene>
    <name evidence="2" type="ORF">GCM10009839_00220</name>
</gene>
<evidence type="ECO:0000313" key="3">
    <source>
        <dbReference type="Proteomes" id="UP001500751"/>
    </source>
</evidence>
<evidence type="ECO:0008006" key="4">
    <source>
        <dbReference type="Google" id="ProtNLM"/>
    </source>
</evidence>
<sequence length="75" mass="7721">MIAKYSHRRRSQPGTRAIRQASTAAELIIVGAVLTTSVALIAIGCPPFTAPTIAGSAGLAGVNAARHLNNRGAQR</sequence>
<comment type="caution">
    <text evidence="2">The sequence shown here is derived from an EMBL/GenBank/DDBJ whole genome shotgun (WGS) entry which is preliminary data.</text>
</comment>
<dbReference type="Proteomes" id="UP001500751">
    <property type="component" value="Unassembled WGS sequence"/>
</dbReference>